<keyword evidence="4" id="KW-1185">Reference proteome</keyword>
<keyword evidence="1" id="KW-0677">Repeat</keyword>
<dbReference type="PANTHER" id="PTHR46288:SF80">
    <property type="entry name" value="CYSTEINE_HISTIDINE-RICH C1 DOMAIN FAMILY PROTEIN"/>
    <property type="match status" value="1"/>
</dbReference>
<feature type="domain" description="DC1" evidence="2">
    <location>
        <begin position="131"/>
        <end position="182"/>
    </location>
</feature>
<evidence type="ECO:0000259" key="2">
    <source>
        <dbReference type="Pfam" id="PF03107"/>
    </source>
</evidence>
<evidence type="ECO:0000313" key="4">
    <source>
        <dbReference type="Proteomes" id="UP001341281"/>
    </source>
</evidence>
<organism evidence="3 4">
    <name type="scientific">Paspalum notatum var. saurae</name>
    <dbReference type="NCBI Taxonomy" id="547442"/>
    <lineage>
        <taxon>Eukaryota</taxon>
        <taxon>Viridiplantae</taxon>
        <taxon>Streptophyta</taxon>
        <taxon>Embryophyta</taxon>
        <taxon>Tracheophyta</taxon>
        <taxon>Spermatophyta</taxon>
        <taxon>Magnoliopsida</taxon>
        <taxon>Liliopsida</taxon>
        <taxon>Poales</taxon>
        <taxon>Poaceae</taxon>
        <taxon>PACMAD clade</taxon>
        <taxon>Panicoideae</taxon>
        <taxon>Andropogonodae</taxon>
        <taxon>Paspaleae</taxon>
        <taxon>Paspalinae</taxon>
        <taxon>Paspalum</taxon>
    </lineage>
</organism>
<dbReference type="EMBL" id="CP144751">
    <property type="protein sequence ID" value="WVZ86869.1"/>
    <property type="molecule type" value="Genomic_DNA"/>
</dbReference>
<dbReference type="SUPFAM" id="SSF57889">
    <property type="entry name" value="Cysteine-rich domain"/>
    <property type="match status" value="2"/>
</dbReference>
<feature type="domain" description="DC1" evidence="2">
    <location>
        <begin position="71"/>
        <end position="118"/>
    </location>
</feature>
<dbReference type="PANTHER" id="PTHR46288">
    <property type="entry name" value="PHORBOL-ESTER/DAG-TYPE DOMAIN-CONTAINING PROTEIN"/>
    <property type="match status" value="1"/>
</dbReference>
<dbReference type="InterPro" id="IPR046349">
    <property type="entry name" value="C1-like_sf"/>
</dbReference>
<feature type="domain" description="DC1" evidence="2">
    <location>
        <begin position="15"/>
        <end position="61"/>
    </location>
</feature>
<reference evidence="3 4" key="1">
    <citation type="submission" date="2024-02" db="EMBL/GenBank/DDBJ databases">
        <title>High-quality chromosome-scale genome assembly of Pensacola bahiagrass (Paspalum notatum Flugge var. saurae).</title>
        <authorList>
            <person name="Vega J.M."/>
            <person name="Podio M."/>
            <person name="Orjuela J."/>
            <person name="Siena L.A."/>
            <person name="Pessino S.C."/>
            <person name="Combes M.C."/>
            <person name="Mariac C."/>
            <person name="Albertini E."/>
            <person name="Pupilli F."/>
            <person name="Ortiz J.P.A."/>
            <person name="Leblanc O."/>
        </authorList>
    </citation>
    <scope>NUCLEOTIDE SEQUENCE [LARGE SCALE GENOMIC DNA]</scope>
    <source>
        <strain evidence="3">R1</strain>
        <tissue evidence="3">Leaf</tissue>
    </source>
</reference>
<name>A0AAQ3U8M5_PASNO</name>
<gene>
    <name evidence="3" type="ORF">U9M48_033588</name>
</gene>
<dbReference type="Proteomes" id="UP001341281">
    <property type="component" value="Chromosome 07"/>
</dbReference>
<dbReference type="Pfam" id="PF03107">
    <property type="entry name" value="C1_2"/>
    <property type="match status" value="3"/>
</dbReference>
<dbReference type="InterPro" id="IPR004146">
    <property type="entry name" value="DC1"/>
</dbReference>
<accession>A0AAQ3U8M5</accession>
<evidence type="ECO:0000256" key="1">
    <source>
        <dbReference type="ARBA" id="ARBA00022737"/>
    </source>
</evidence>
<evidence type="ECO:0000313" key="3">
    <source>
        <dbReference type="EMBL" id="WVZ86869.1"/>
    </source>
</evidence>
<dbReference type="AlphaFoldDB" id="A0AAQ3U8M5"/>
<proteinExistence type="predicted"/>
<protein>
    <recommendedName>
        <fullName evidence="2">DC1 domain-containing protein</fullName>
    </recommendedName>
</protein>
<sequence>METTSKDGYTLDHISHLHDLHLADVPAGDAPPPRCHACGLDCTRSAYQCAPCGYALHPSCARVGRAARHPAHPEHPLSLRLAPPYQSGIYTCDACRVGGHEFVLHCHHCQFDLHLPCAALPADAAVASRAHPHPLRLVYDSPHRGKQGVLVVCTVCQQGIVPEQWHYGCDRCETFAAHVGCAVPDALAKDLYPRVDMQRVRAEQEARNTAALLQQYQQMSALISAQSSMFASNTASMINAMQGLNLGARMSNENLAINFNKSGTGDEIRKREEYYKQGVFGWLHKA</sequence>